<feature type="compositionally biased region" description="Low complexity" evidence="1">
    <location>
        <begin position="326"/>
        <end position="337"/>
    </location>
</feature>
<dbReference type="AlphaFoldDB" id="V4C9Z2"/>
<gene>
    <name evidence="2" type="ORF">LOTGIDRAFT_174139</name>
</gene>
<dbReference type="GeneID" id="20242632"/>
<dbReference type="OrthoDB" id="6151492at2759"/>
<feature type="region of interest" description="Disordered" evidence="1">
    <location>
        <begin position="253"/>
        <end position="337"/>
    </location>
</feature>
<feature type="compositionally biased region" description="Acidic residues" evidence="1">
    <location>
        <begin position="270"/>
        <end position="281"/>
    </location>
</feature>
<proteinExistence type="predicted"/>
<evidence type="ECO:0000256" key="1">
    <source>
        <dbReference type="SAM" id="MobiDB-lite"/>
    </source>
</evidence>
<dbReference type="Proteomes" id="UP000030746">
    <property type="component" value="Unassembled WGS sequence"/>
</dbReference>
<organism evidence="2 3">
    <name type="scientific">Lottia gigantea</name>
    <name type="common">Giant owl limpet</name>
    <dbReference type="NCBI Taxonomy" id="225164"/>
    <lineage>
        <taxon>Eukaryota</taxon>
        <taxon>Metazoa</taxon>
        <taxon>Spiralia</taxon>
        <taxon>Lophotrochozoa</taxon>
        <taxon>Mollusca</taxon>
        <taxon>Gastropoda</taxon>
        <taxon>Patellogastropoda</taxon>
        <taxon>Lottioidea</taxon>
        <taxon>Lottiidae</taxon>
        <taxon>Lottia</taxon>
    </lineage>
</organism>
<reference evidence="2 3" key="1">
    <citation type="journal article" date="2013" name="Nature">
        <title>Insights into bilaterian evolution from three spiralian genomes.</title>
        <authorList>
            <person name="Simakov O."/>
            <person name="Marletaz F."/>
            <person name="Cho S.J."/>
            <person name="Edsinger-Gonzales E."/>
            <person name="Havlak P."/>
            <person name="Hellsten U."/>
            <person name="Kuo D.H."/>
            <person name="Larsson T."/>
            <person name="Lv J."/>
            <person name="Arendt D."/>
            <person name="Savage R."/>
            <person name="Osoegawa K."/>
            <person name="de Jong P."/>
            <person name="Grimwood J."/>
            <person name="Chapman J.A."/>
            <person name="Shapiro H."/>
            <person name="Aerts A."/>
            <person name="Otillar R.P."/>
            <person name="Terry A.Y."/>
            <person name="Boore J.L."/>
            <person name="Grigoriev I.V."/>
            <person name="Lindberg D.R."/>
            <person name="Seaver E.C."/>
            <person name="Weisblat D.A."/>
            <person name="Putnam N.H."/>
            <person name="Rokhsar D.S."/>
        </authorList>
    </citation>
    <scope>NUCLEOTIDE SEQUENCE [LARGE SCALE GENOMIC DNA]</scope>
</reference>
<dbReference type="HOGENOM" id="CLU_824605_0_0_1"/>
<accession>V4C9Z2</accession>
<dbReference type="EMBL" id="KB201236">
    <property type="protein sequence ID" value="ESO98604.1"/>
    <property type="molecule type" value="Genomic_DNA"/>
</dbReference>
<name>V4C9Z2_LOTGI</name>
<evidence type="ECO:0000313" key="2">
    <source>
        <dbReference type="EMBL" id="ESO98604.1"/>
    </source>
</evidence>
<feature type="compositionally biased region" description="Low complexity" evidence="1">
    <location>
        <begin position="260"/>
        <end position="269"/>
    </location>
</feature>
<dbReference type="KEGG" id="lgi:LOTGIDRAFT_174139"/>
<keyword evidence="3" id="KW-1185">Reference proteome</keyword>
<evidence type="ECO:0000313" key="3">
    <source>
        <dbReference type="Proteomes" id="UP000030746"/>
    </source>
</evidence>
<dbReference type="CTD" id="20242632"/>
<dbReference type="RefSeq" id="XP_009050715.1">
    <property type="nucleotide sequence ID" value="XM_009052467.1"/>
</dbReference>
<dbReference type="STRING" id="225164.V4C9Z2"/>
<sequence>MARIKNHSLTAPMLQVQGMDSGYLSKQPGVMVANALIAGIHVEQNNGRLPISLVNNTNQTIRLNKGCLVGKVEPVEHDEVHDLTPPTKNISEVSIGNNNVSKVYTNNDDCFKDIDVPDIHRDPVLPLDNILKPRRKFMGEGDFHQVALENQYRPFLQVHKYMKKAKQRQAKYANKNTKNIDFKTGDPVYYKNFLRKNKLEDRWSPYHRIVEQTSPVSFKIRNQLTNRVIKAHAEHLRLANIDEWDIPKDTNKLRKAQYVEPPSESSSEGSDSEYSEDDELPLSELIKKYHRVRGNSSSEDDIPLMEMAQRIRVENDSANDDDAGNPDDASSNDMVVA</sequence>
<protein>
    <submittedName>
        <fullName evidence="2">Uncharacterized protein</fullName>
    </submittedName>
</protein>